<evidence type="ECO:0000313" key="6">
    <source>
        <dbReference type="Proteomes" id="UP001169719"/>
    </source>
</evidence>
<dbReference type="Pfam" id="PF00989">
    <property type="entry name" value="PAS"/>
    <property type="match status" value="1"/>
</dbReference>
<dbReference type="InterPro" id="IPR000160">
    <property type="entry name" value="GGDEF_dom"/>
</dbReference>
<name>A0ABT7Y4Q4_9VIBR</name>
<dbReference type="InterPro" id="IPR000014">
    <property type="entry name" value="PAS"/>
</dbReference>
<comment type="caution">
    <text evidence="5">The sequence shown here is derived from an EMBL/GenBank/DDBJ whole genome shotgun (WGS) entry which is preliminary data.</text>
</comment>
<dbReference type="EMBL" id="JAUEOZ010000002">
    <property type="protein sequence ID" value="MDN2482956.1"/>
    <property type="molecule type" value="Genomic_DNA"/>
</dbReference>
<dbReference type="InterPro" id="IPR050469">
    <property type="entry name" value="Diguanylate_Cyclase"/>
</dbReference>
<evidence type="ECO:0000256" key="2">
    <source>
        <dbReference type="SAM" id="Phobius"/>
    </source>
</evidence>
<keyword evidence="6" id="KW-1185">Reference proteome</keyword>
<organism evidence="5 6">
    <name type="scientific">Vibrio agarivorans</name>
    <dbReference type="NCBI Taxonomy" id="153622"/>
    <lineage>
        <taxon>Bacteria</taxon>
        <taxon>Pseudomonadati</taxon>
        <taxon>Pseudomonadota</taxon>
        <taxon>Gammaproteobacteria</taxon>
        <taxon>Vibrionales</taxon>
        <taxon>Vibrionaceae</taxon>
        <taxon>Vibrio</taxon>
    </lineage>
</organism>
<dbReference type="SMART" id="SM00267">
    <property type="entry name" value="GGDEF"/>
    <property type="match status" value="1"/>
</dbReference>
<dbReference type="NCBIfam" id="TIGR00254">
    <property type="entry name" value="GGDEF"/>
    <property type="match status" value="1"/>
</dbReference>
<dbReference type="PROSITE" id="PS50112">
    <property type="entry name" value="PAS"/>
    <property type="match status" value="1"/>
</dbReference>
<keyword evidence="2" id="KW-0472">Membrane</keyword>
<dbReference type="InterPro" id="IPR043128">
    <property type="entry name" value="Rev_trsase/Diguanyl_cyclase"/>
</dbReference>
<dbReference type="PROSITE" id="PS50887">
    <property type="entry name" value="GGDEF"/>
    <property type="match status" value="1"/>
</dbReference>
<proteinExistence type="predicted"/>
<dbReference type="SMART" id="SM00091">
    <property type="entry name" value="PAS"/>
    <property type="match status" value="1"/>
</dbReference>
<dbReference type="Proteomes" id="UP001169719">
    <property type="component" value="Unassembled WGS sequence"/>
</dbReference>
<dbReference type="RefSeq" id="WP_289963005.1">
    <property type="nucleotide sequence ID" value="NZ_JAUEOZ010000002.1"/>
</dbReference>
<keyword evidence="2" id="KW-0812">Transmembrane</keyword>
<dbReference type="Pfam" id="PF00990">
    <property type="entry name" value="GGDEF"/>
    <property type="match status" value="1"/>
</dbReference>
<reference evidence="5" key="1">
    <citation type="submission" date="2024-05" db="EMBL/GenBank/DDBJ databases">
        <title>Genome Sequences of Four Agar- Degrading Marine Bacteria.</title>
        <authorList>
            <person name="Phillips E.K."/>
            <person name="Shaffer J.C."/>
            <person name="Henson M.W."/>
            <person name="Temperton B."/>
            <person name="Thrash C.J."/>
            <person name="Martin M.O."/>
        </authorList>
    </citation>
    <scope>NUCLEOTIDE SEQUENCE</scope>
    <source>
        <strain evidence="5">EKP203</strain>
    </source>
</reference>
<dbReference type="PANTHER" id="PTHR45138">
    <property type="entry name" value="REGULATORY COMPONENTS OF SENSORY TRANSDUCTION SYSTEM"/>
    <property type="match status" value="1"/>
</dbReference>
<evidence type="ECO:0000259" key="4">
    <source>
        <dbReference type="PROSITE" id="PS50887"/>
    </source>
</evidence>
<keyword evidence="2" id="KW-1133">Transmembrane helix</keyword>
<feature type="domain" description="PAS" evidence="3">
    <location>
        <begin position="205"/>
        <end position="247"/>
    </location>
</feature>
<dbReference type="NCBIfam" id="TIGR00229">
    <property type="entry name" value="sensory_box"/>
    <property type="match status" value="1"/>
</dbReference>
<keyword evidence="5" id="KW-0548">Nucleotidyltransferase</keyword>
<dbReference type="Gene3D" id="3.30.450.20">
    <property type="entry name" value="PAS domain"/>
    <property type="match status" value="1"/>
</dbReference>
<sequence length="505" mass="56721">MTLVVAVIAQLFIVSFIYQQMSGIKALSDDWEALKNQYVQASASLVKVERGFGYVGFIHHFKNYIIRRSPNYYNLALDSQSDIFDALQELKRNPSIDNQDRESIQVLVDILVEYARQLSIAKNTPLSTSTEALDELIKVDDERAARALERLRDSILANNIAGKMALNNQVAQMRISTGLMGFSLIPLFLFSTYITIITLRSQATNLKELTAIYDSSPDGIIYVDSKGMIKKANQAALDIFGYSRREFCQLNIEALVEESVREQHAKMRRAFIQEQGITPEKTRESLPVKGVKKDGSTVELSVTVESKIVGKQMAAVCLIKDLTLLKTLQEHSNLDHLTQVSNRRHLDDVLTKEVSRARRNNRAASLLLIDMDNFKRLNDECGHIAGDYALQKVAKFLVNSSRECDYVCRWGGDEFVIFCPDQDSAHAHTFAERLRTEYERLTAGDDVRLTLSIGIADTNSIATVSPKDLIDAADRAVYSAKNAGRNRAVRFDSFGLMNQDEMTPA</sequence>
<dbReference type="SUPFAM" id="SSF55073">
    <property type="entry name" value="Nucleotide cyclase"/>
    <property type="match status" value="1"/>
</dbReference>
<dbReference type="GO" id="GO:0052621">
    <property type="term" value="F:diguanylate cyclase activity"/>
    <property type="evidence" value="ECO:0007669"/>
    <property type="project" value="UniProtKB-EC"/>
</dbReference>
<feature type="domain" description="GGDEF" evidence="4">
    <location>
        <begin position="362"/>
        <end position="493"/>
    </location>
</feature>
<dbReference type="InterPro" id="IPR013767">
    <property type="entry name" value="PAS_fold"/>
</dbReference>
<dbReference type="PANTHER" id="PTHR45138:SF24">
    <property type="entry name" value="DIGUANYLATE CYCLASE DGCC-RELATED"/>
    <property type="match status" value="1"/>
</dbReference>
<evidence type="ECO:0000313" key="5">
    <source>
        <dbReference type="EMBL" id="MDN2482956.1"/>
    </source>
</evidence>
<feature type="transmembrane region" description="Helical" evidence="2">
    <location>
        <begin position="179"/>
        <end position="199"/>
    </location>
</feature>
<dbReference type="InterPro" id="IPR029787">
    <property type="entry name" value="Nucleotide_cyclase"/>
</dbReference>
<protein>
    <recommendedName>
        <fullName evidence="1">diguanylate cyclase</fullName>
        <ecNumber evidence="1">2.7.7.65</ecNumber>
    </recommendedName>
</protein>
<dbReference type="CDD" id="cd00130">
    <property type="entry name" value="PAS"/>
    <property type="match status" value="1"/>
</dbReference>
<dbReference type="CDD" id="cd01949">
    <property type="entry name" value="GGDEF"/>
    <property type="match status" value="1"/>
</dbReference>
<keyword evidence="5" id="KW-0808">Transferase</keyword>
<dbReference type="Gene3D" id="3.30.70.270">
    <property type="match status" value="1"/>
</dbReference>
<gene>
    <name evidence="5" type="ORF">QWJ08_16560</name>
</gene>
<evidence type="ECO:0000256" key="1">
    <source>
        <dbReference type="ARBA" id="ARBA00012528"/>
    </source>
</evidence>
<dbReference type="InterPro" id="IPR035965">
    <property type="entry name" value="PAS-like_dom_sf"/>
</dbReference>
<evidence type="ECO:0000259" key="3">
    <source>
        <dbReference type="PROSITE" id="PS50112"/>
    </source>
</evidence>
<dbReference type="SUPFAM" id="SSF55785">
    <property type="entry name" value="PYP-like sensor domain (PAS domain)"/>
    <property type="match status" value="1"/>
</dbReference>
<accession>A0ABT7Y4Q4</accession>
<dbReference type="EC" id="2.7.7.65" evidence="1"/>